<accession>A0A9R1ADV9</accession>
<evidence type="ECO:0000313" key="3">
    <source>
        <dbReference type="Proteomes" id="UP000324705"/>
    </source>
</evidence>
<dbReference type="Pfam" id="PF25019">
    <property type="entry name" value="LRR_R13L1-DRL21"/>
    <property type="match status" value="1"/>
</dbReference>
<feature type="domain" description="R13L1/DRL21-like LRR repeat region" evidence="1">
    <location>
        <begin position="42"/>
        <end position="157"/>
    </location>
</feature>
<evidence type="ECO:0000313" key="2">
    <source>
        <dbReference type="EMBL" id="VAI94402.1"/>
    </source>
</evidence>
<gene>
    <name evidence="2" type="ORF">TRITD_7Bv1G234300</name>
</gene>
<dbReference type="AlphaFoldDB" id="A0A9R1ADV9"/>
<protein>
    <recommendedName>
        <fullName evidence="1">R13L1/DRL21-like LRR repeat region domain-containing protein</fullName>
    </recommendedName>
</protein>
<organism evidence="2 3">
    <name type="scientific">Triticum turgidum subsp. durum</name>
    <name type="common">Durum wheat</name>
    <name type="synonym">Triticum durum</name>
    <dbReference type="NCBI Taxonomy" id="4567"/>
    <lineage>
        <taxon>Eukaryota</taxon>
        <taxon>Viridiplantae</taxon>
        <taxon>Streptophyta</taxon>
        <taxon>Embryophyta</taxon>
        <taxon>Tracheophyta</taxon>
        <taxon>Spermatophyta</taxon>
        <taxon>Magnoliopsida</taxon>
        <taxon>Liliopsida</taxon>
        <taxon>Poales</taxon>
        <taxon>Poaceae</taxon>
        <taxon>BOP clade</taxon>
        <taxon>Pooideae</taxon>
        <taxon>Triticodae</taxon>
        <taxon>Triticeae</taxon>
        <taxon>Triticinae</taxon>
        <taxon>Triticum</taxon>
    </lineage>
</organism>
<dbReference type="Proteomes" id="UP000324705">
    <property type="component" value="Chromosome 7B"/>
</dbReference>
<evidence type="ECO:0000259" key="1">
    <source>
        <dbReference type="Pfam" id="PF25019"/>
    </source>
</evidence>
<name>A0A9R1ADV9_TRITD</name>
<dbReference type="Gramene" id="TRITD7Bv1G234300.1">
    <property type="protein sequence ID" value="TRITD7Bv1G234300.1"/>
    <property type="gene ID" value="TRITD7Bv1G234300"/>
</dbReference>
<dbReference type="Gene3D" id="3.80.10.10">
    <property type="entry name" value="Ribonuclease Inhibitor"/>
    <property type="match status" value="3"/>
</dbReference>
<sequence>MFNLSKLRCFEWCVQIPHIGNLTSLQNLNEFCVQKKMGYEVRQLKDMNNLGGRLSIKNLENVVGKDQAVEAKLHQKSHLERLHLEWSYNDDMASHDSSHLETLEGLVPPPQIRGLTIKGYRYTKYPCWLLEDSYFQNLESLELVNCSALEILPSNATLFGNCTSLRLENVPNLRKLPSLPANLNVLVVEKCRLLMFTCNDELEKLDQRENPMMTCSAKSRLSSMWKADSRSNISRNVLSEYSSLRLFLILMDADTSHLQAIESALEREGDEVLVKEDIINAWMCCHEERIRLICTRNIGLPLVPPSGLCRLELSSCIITDGALVVCLDGLTSLTHFSLKEIMTLTTLPSQDVFQQLTKLQYLCIDSCWCLRSVGGLQGATALSEISLWGCPSLKLTRGSGFLPLSIERLKVEHCVVGADFLSSDLPHLKDLSFKWCRGSSFLTVGHLTALESLSLQDLQDLCFLEGLSSLQLFGAQFANLPNLNMKCISQLQLQNYLVVSSPIMLSHILLDEGFTVPRHIRVEECNEESFPFEESADFSSVKHLSFMFCGISSFPDLKGFSCLMSLQIVGCPNISSFQDLPPSLKTMIVWDCELLKESCRAPDGESWPKIEHIREKVFI</sequence>
<proteinExistence type="predicted"/>
<dbReference type="InterPro" id="IPR032675">
    <property type="entry name" value="LRR_dom_sf"/>
</dbReference>
<dbReference type="PANTHER" id="PTHR47186">
    <property type="entry name" value="LEUCINE-RICH REPEAT-CONTAINING PROTEIN 57"/>
    <property type="match status" value="1"/>
</dbReference>
<dbReference type="PANTHER" id="PTHR47186:SF3">
    <property type="entry name" value="OS09G0267800 PROTEIN"/>
    <property type="match status" value="1"/>
</dbReference>
<dbReference type="Gramene" id="TRITD0Uv1G091850.1">
    <property type="protein sequence ID" value="TRITD0Uv1G091850.1"/>
    <property type="gene ID" value="TRITD0Uv1G091850"/>
</dbReference>
<dbReference type="OMA" id="HAQRENT"/>
<dbReference type="SUPFAM" id="SSF52058">
    <property type="entry name" value="L domain-like"/>
    <property type="match status" value="2"/>
</dbReference>
<dbReference type="EMBL" id="LT934124">
    <property type="protein sequence ID" value="VAI94402.1"/>
    <property type="molecule type" value="Genomic_DNA"/>
</dbReference>
<dbReference type="InterPro" id="IPR056789">
    <property type="entry name" value="LRR_R13L1-DRL21"/>
</dbReference>
<reference evidence="2 3" key="1">
    <citation type="submission" date="2017-09" db="EMBL/GenBank/DDBJ databases">
        <authorList>
            <consortium name="International Durum Wheat Genome Sequencing Consortium (IDWGSC)"/>
            <person name="Milanesi L."/>
        </authorList>
    </citation>
    <scope>NUCLEOTIDE SEQUENCE [LARGE SCALE GENOMIC DNA]</scope>
    <source>
        <strain evidence="3">cv. Svevo</strain>
    </source>
</reference>
<keyword evidence="3" id="KW-1185">Reference proteome</keyword>